<dbReference type="EMBL" id="CAJNOQ010004028">
    <property type="protein sequence ID" value="CAF1041336.1"/>
    <property type="molecule type" value="Genomic_DNA"/>
</dbReference>
<reference evidence="3" key="1">
    <citation type="submission" date="2021-02" db="EMBL/GenBank/DDBJ databases">
        <authorList>
            <person name="Nowell W R."/>
        </authorList>
    </citation>
    <scope>NUCLEOTIDE SEQUENCE</scope>
</reference>
<keyword evidence="5" id="KW-1185">Reference proteome</keyword>
<feature type="region of interest" description="Disordered" evidence="2">
    <location>
        <begin position="1"/>
        <end position="25"/>
    </location>
</feature>
<dbReference type="Proteomes" id="UP000663829">
    <property type="component" value="Unassembled WGS sequence"/>
</dbReference>
<feature type="coiled-coil region" evidence="1">
    <location>
        <begin position="136"/>
        <end position="191"/>
    </location>
</feature>
<keyword evidence="1" id="KW-0175">Coiled coil</keyword>
<name>A0A814JRC6_9BILA</name>
<evidence type="ECO:0000256" key="1">
    <source>
        <dbReference type="SAM" id="Coils"/>
    </source>
</evidence>
<dbReference type="EMBL" id="CAJOBC010004028">
    <property type="protein sequence ID" value="CAF3811539.1"/>
    <property type="molecule type" value="Genomic_DNA"/>
</dbReference>
<protein>
    <submittedName>
        <fullName evidence="3">Uncharacterized protein</fullName>
    </submittedName>
</protein>
<gene>
    <name evidence="3" type="ORF">GPM918_LOCUS15795</name>
    <name evidence="4" type="ORF">SRO942_LOCUS15795</name>
</gene>
<proteinExistence type="predicted"/>
<comment type="caution">
    <text evidence="3">The sequence shown here is derived from an EMBL/GenBank/DDBJ whole genome shotgun (WGS) entry which is preliminary data.</text>
</comment>
<feature type="region of interest" description="Disordered" evidence="2">
    <location>
        <begin position="210"/>
        <end position="232"/>
    </location>
</feature>
<sequence>MSSKRPRGPILDDFVKQAKNGTPSKEATALTDINGVLPNLSADHVRISPSFERLEDLSVDKLYDFLLGQDQNLKPLAVKFKNDRVSGIDLMNFGDDDYQNFSVTYKQKNQLKLLIKQKQLGSTSNLTVSTRNELDLSLMQNELNHSNDTVQNQKEQIQQKNIIIKRYEDTVEKLNQEIEGQNSTIKQLQTTIQKQSLQILALMDLTNQQLSQTNTSSSGPPPKNSFTEQSSTVKDQLTNISADIQLIPILSPGSSAQVVPIIQPEAPTAIRLNKSKPHVPARMTSLPTSSEGPNSSVVKFPTVYHPQREILVIKPVMEDPYNISNYGTYRVKIFSEDSQHILVETLVNLVPQIEVCVPKQFEVRDSIHNLIVGGIVTLKRVGESVVAFAGETDQTGTVTLPDNLADGSYEVEIYSPNNSKLQRLKFFMVIFQNRRQGTAKPFIGRGDLNPNEIEIVLRWAAVPRDLDSHLYSSDGRHIHYRNKIDGNMSLDWDVTTGNGPETVKFTIQPNLKYIYAVHCYSSEPMLTRSKGELTFNIDATTTQINKFGKQNKLTNGEIHKIPELTRPQARFWVVCMVDGSTKQIHFFENVFEDHNNYQTNEIGLKYFAA</sequence>
<evidence type="ECO:0000313" key="3">
    <source>
        <dbReference type="EMBL" id="CAF1041336.1"/>
    </source>
</evidence>
<accession>A0A814JRC6</accession>
<evidence type="ECO:0000313" key="5">
    <source>
        <dbReference type="Proteomes" id="UP000663829"/>
    </source>
</evidence>
<evidence type="ECO:0000256" key="2">
    <source>
        <dbReference type="SAM" id="MobiDB-lite"/>
    </source>
</evidence>
<evidence type="ECO:0000313" key="4">
    <source>
        <dbReference type="EMBL" id="CAF3811539.1"/>
    </source>
</evidence>
<dbReference type="AlphaFoldDB" id="A0A814JRC6"/>
<dbReference type="Proteomes" id="UP000681722">
    <property type="component" value="Unassembled WGS sequence"/>
</dbReference>
<organism evidence="3 5">
    <name type="scientific">Didymodactylos carnosus</name>
    <dbReference type="NCBI Taxonomy" id="1234261"/>
    <lineage>
        <taxon>Eukaryota</taxon>
        <taxon>Metazoa</taxon>
        <taxon>Spiralia</taxon>
        <taxon>Gnathifera</taxon>
        <taxon>Rotifera</taxon>
        <taxon>Eurotatoria</taxon>
        <taxon>Bdelloidea</taxon>
        <taxon>Philodinida</taxon>
        <taxon>Philodinidae</taxon>
        <taxon>Didymodactylos</taxon>
    </lineage>
</organism>
<dbReference type="OrthoDB" id="10025689at2759"/>